<comment type="caution">
    <text evidence="1">The sequence shown here is derived from an EMBL/GenBank/DDBJ whole genome shotgun (WGS) entry which is preliminary data.</text>
</comment>
<dbReference type="AlphaFoldDB" id="A0A8K0ID79"/>
<keyword evidence="2" id="KW-1185">Reference proteome</keyword>
<dbReference type="Proteomes" id="UP000797356">
    <property type="component" value="Chromosome 6"/>
</dbReference>
<evidence type="ECO:0000313" key="2">
    <source>
        <dbReference type="Proteomes" id="UP000797356"/>
    </source>
</evidence>
<sequence length="346" mass="38238">MASSKGKAAVALGTHILEDPNPRRTLWNSSFLVPPPRILWAAMALGTRIVEDPNPPRTQKISRYTTKAGAPGLGVESSRKRSRSISMAAFRNAEMMGKLNISVENIMKKVLSEISSCRNHQRNYSNDGSKTNPEAQAISVIKNAVIIQKSTSSNPSVNKEVEMHTRSHFGDNASVIPWGWGQEGIIALASVFLSREGFKKHLDDRLSVAFPFFLSFFSNASNACEKPAVQTGLNDGKRSGKDRENLLGKCDNTGQIQRMIFRFFFFVKVRTGRKALADAGIVNNERICPLTNHLSIKVQKKKVFSEIGSCRNGLRNHSNDGSEIMGESDSFVNKHDCQILMTTVNP</sequence>
<reference evidence="1" key="2">
    <citation type="submission" date="2019-07" db="EMBL/GenBank/DDBJ databases">
        <authorList>
            <person name="Yang Y."/>
            <person name="Bocs S."/>
            <person name="Baudouin L."/>
        </authorList>
    </citation>
    <scope>NUCLEOTIDE SEQUENCE</scope>
    <source>
        <tissue evidence="1">Spear leaf of Hainan Tall coconut</tissue>
    </source>
</reference>
<dbReference type="OrthoDB" id="10598866at2759"/>
<reference evidence="1" key="1">
    <citation type="journal article" date="2017" name="Gigascience">
        <title>The genome draft of coconut (Cocos nucifera).</title>
        <authorList>
            <person name="Xiao Y."/>
            <person name="Xu P."/>
            <person name="Fan H."/>
            <person name="Baudouin L."/>
            <person name="Xia W."/>
            <person name="Bocs S."/>
            <person name="Xu J."/>
            <person name="Li Q."/>
            <person name="Guo A."/>
            <person name="Zhou L."/>
            <person name="Li J."/>
            <person name="Wu Y."/>
            <person name="Ma Z."/>
            <person name="Armero A."/>
            <person name="Issali A.E."/>
            <person name="Liu N."/>
            <person name="Peng M."/>
            <person name="Yang Y."/>
        </authorList>
    </citation>
    <scope>NUCLEOTIDE SEQUENCE</scope>
    <source>
        <tissue evidence="1">Spear leaf of Hainan Tall coconut</tissue>
    </source>
</reference>
<accession>A0A8K0ID79</accession>
<gene>
    <name evidence="1" type="ORF">COCNU_06G012150</name>
</gene>
<evidence type="ECO:0000313" key="1">
    <source>
        <dbReference type="EMBL" id="KAG1347386.1"/>
    </source>
</evidence>
<name>A0A8K0ID79_COCNU</name>
<organism evidence="1 2">
    <name type="scientific">Cocos nucifera</name>
    <name type="common">Coconut palm</name>
    <dbReference type="NCBI Taxonomy" id="13894"/>
    <lineage>
        <taxon>Eukaryota</taxon>
        <taxon>Viridiplantae</taxon>
        <taxon>Streptophyta</taxon>
        <taxon>Embryophyta</taxon>
        <taxon>Tracheophyta</taxon>
        <taxon>Spermatophyta</taxon>
        <taxon>Magnoliopsida</taxon>
        <taxon>Liliopsida</taxon>
        <taxon>Arecaceae</taxon>
        <taxon>Arecoideae</taxon>
        <taxon>Cocoseae</taxon>
        <taxon>Attaleinae</taxon>
        <taxon>Cocos</taxon>
    </lineage>
</organism>
<dbReference type="EMBL" id="CM017877">
    <property type="protein sequence ID" value="KAG1347386.1"/>
    <property type="molecule type" value="Genomic_DNA"/>
</dbReference>
<protein>
    <submittedName>
        <fullName evidence="1">Uncharacterized protein</fullName>
    </submittedName>
</protein>
<proteinExistence type="predicted"/>